<comment type="caution">
    <text evidence="1">The sequence shown here is derived from an EMBL/GenBank/DDBJ whole genome shotgun (WGS) entry which is preliminary data.</text>
</comment>
<proteinExistence type="predicted"/>
<dbReference type="Proteomes" id="UP001233999">
    <property type="component" value="Unassembled WGS sequence"/>
</dbReference>
<protein>
    <submittedName>
        <fullName evidence="1">Uncharacterized protein</fullName>
    </submittedName>
</protein>
<accession>A0AAD8ESC9</accession>
<dbReference type="AlphaFoldDB" id="A0AAD8ESC9"/>
<sequence length="51" mass="5485">VRNAIQALQELATSNTAMTTRYPYPLPAHSNPNLPDKCSTVVLSAQLVTST</sequence>
<evidence type="ECO:0000313" key="2">
    <source>
        <dbReference type="Proteomes" id="UP001233999"/>
    </source>
</evidence>
<keyword evidence="2" id="KW-1185">Reference proteome</keyword>
<reference evidence="1" key="1">
    <citation type="journal article" date="2023" name="IScience">
        <title>Live-bearing cockroach genome reveals convergent evolutionary mechanisms linked to viviparity in insects and beyond.</title>
        <authorList>
            <person name="Fouks B."/>
            <person name="Harrison M.C."/>
            <person name="Mikhailova A.A."/>
            <person name="Marchal E."/>
            <person name="English S."/>
            <person name="Carruthers M."/>
            <person name="Jennings E.C."/>
            <person name="Chiamaka E.L."/>
            <person name="Frigard R.A."/>
            <person name="Pippel M."/>
            <person name="Attardo G.M."/>
            <person name="Benoit J.B."/>
            <person name="Bornberg-Bauer E."/>
            <person name="Tobe S.S."/>
        </authorList>
    </citation>
    <scope>NUCLEOTIDE SEQUENCE</scope>
    <source>
        <strain evidence="1">Stay&amp;Tobe</strain>
    </source>
</reference>
<dbReference type="EMBL" id="JASPKZ010000461">
    <property type="protein sequence ID" value="KAJ9599982.1"/>
    <property type="molecule type" value="Genomic_DNA"/>
</dbReference>
<feature type="non-terminal residue" evidence="1">
    <location>
        <position position="1"/>
    </location>
</feature>
<reference evidence="1" key="2">
    <citation type="submission" date="2023-05" db="EMBL/GenBank/DDBJ databases">
        <authorList>
            <person name="Fouks B."/>
        </authorList>
    </citation>
    <scope>NUCLEOTIDE SEQUENCE</scope>
    <source>
        <strain evidence="1">Stay&amp;Tobe</strain>
        <tissue evidence="1">Testes</tissue>
    </source>
</reference>
<gene>
    <name evidence="1" type="ORF">L9F63_009724</name>
</gene>
<evidence type="ECO:0000313" key="1">
    <source>
        <dbReference type="EMBL" id="KAJ9599982.1"/>
    </source>
</evidence>
<organism evidence="1 2">
    <name type="scientific">Diploptera punctata</name>
    <name type="common">Pacific beetle cockroach</name>
    <dbReference type="NCBI Taxonomy" id="6984"/>
    <lineage>
        <taxon>Eukaryota</taxon>
        <taxon>Metazoa</taxon>
        <taxon>Ecdysozoa</taxon>
        <taxon>Arthropoda</taxon>
        <taxon>Hexapoda</taxon>
        <taxon>Insecta</taxon>
        <taxon>Pterygota</taxon>
        <taxon>Neoptera</taxon>
        <taxon>Polyneoptera</taxon>
        <taxon>Dictyoptera</taxon>
        <taxon>Blattodea</taxon>
        <taxon>Blaberoidea</taxon>
        <taxon>Blaberidae</taxon>
        <taxon>Diplopterinae</taxon>
        <taxon>Diploptera</taxon>
    </lineage>
</organism>
<name>A0AAD8ESC9_DIPPU</name>